<comment type="caution">
    <text evidence="6">The sequence shown here is derived from an EMBL/GenBank/DDBJ whole genome shotgun (WGS) entry which is preliminary data.</text>
</comment>
<accession>A0AAD4PJ46</accession>
<keyword evidence="7" id="KW-1185">Reference proteome</keyword>
<dbReference type="AlphaFoldDB" id="A0AAD4PJ46"/>
<dbReference type="GO" id="GO:0004866">
    <property type="term" value="F:endopeptidase inhibitor activity"/>
    <property type="evidence" value="ECO:0007669"/>
    <property type="project" value="InterPro"/>
</dbReference>
<dbReference type="PANTHER" id="PTHR13266:SF1">
    <property type="entry name" value="PROTEASOME INHIBITOR PI31 SUBUNIT"/>
    <property type="match status" value="1"/>
</dbReference>
<dbReference type="EMBL" id="JAJJHW010002585">
    <property type="protein sequence ID" value="KAH8369664.1"/>
    <property type="molecule type" value="Genomic_DNA"/>
</dbReference>
<dbReference type="Pfam" id="PF11566">
    <property type="entry name" value="PI31_Prot_N"/>
    <property type="match status" value="1"/>
</dbReference>
<sequence length="275" mass="30728">METSTSNSLASSSKSDFFYGWDLLYKTVDGIIDKKPDVMVVLAHFLLTKHYKFRCIGIGDDKTLNEDEEGSELLPDYWNSDNTKYSLRYVHNNVLYLLLGHITEDALILNLLDINTKNVSNICLTPESLVVEVKGNIYKIMPTANDIVQRFRNELCDPIFTGNSREVTTQTHVAPSPAPNSDPLRMSDPLRASEPIRPGSFMPHGFEPRPFGFPDIGRGDLDPLGRGSGNLYSFGPNPGLARFDPFGPIPPRGPGSIGPNPDHMRPPNWNPDYYM</sequence>
<comment type="similarity">
    <text evidence="1">Belongs to the proteasome inhibitor PI31 family.</text>
</comment>
<evidence type="ECO:0000256" key="1">
    <source>
        <dbReference type="ARBA" id="ARBA00006405"/>
    </source>
</evidence>
<feature type="region of interest" description="Disordered" evidence="4">
    <location>
        <begin position="245"/>
        <end position="275"/>
    </location>
</feature>
<dbReference type="GO" id="GO:0070628">
    <property type="term" value="F:proteasome binding"/>
    <property type="evidence" value="ECO:0007669"/>
    <property type="project" value="InterPro"/>
</dbReference>
<feature type="domain" description="PI31 proteasome regulator N-terminal" evidence="5">
    <location>
        <begin position="32"/>
        <end position="166"/>
    </location>
</feature>
<dbReference type="GO" id="GO:0043161">
    <property type="term" value="P:proteasome-mediated ubiquitin-dependent protein catabolic process"/>
    <property type="evidence" value="ECO:0007669"/>
    <property type="project" value="InterPro"/>
</dbReference>
<evidence type="ECO:0000256" key="4">
    <source>
        <dbReference type="SAM" id="MobiDB-lite"/>
    </source>
</evidence>
<dbReference type="InterPro" id="IPR021625">
    <property type="entry name" value="PI31_Prot_N"/>
</dbReference>
<evidence type="ECO:0000259" key="5">
    <source>
        <dbReference type="Pfam" id="PF11566"/>
    </source>
</evidence>
<gene>
    <name evidence="6" type="ORF">KR093_000573</name>
</gene>
<evidence type="ECO:0000313" key="7">
    <source>
        <dbReference type="Proteomes" id="UP001200034"/>
    </source>
</evidence>
<evidence type="ECO:0000256" key="2">
    <source>
        <dbReference type="ARBA" id="ARBA00015575"/>
    </source>
</evidence>
<keyword evidence="3" id="KW-0647">Proteasome</keyword>
<dbReference type="GO" id="GO:0000502">
    <property type="term" value="C:proteasome complex"/>
    <property type="evidence" value="ECO:0007669"/>
    <property type="project" value="UniProtKB-KW"/>
</dbReference>
<evidence type="ECO:0000256" key="3">
    <source>
        <dbReference type="ARBA" id="ARBA00022942"/>
    </source>
</evidence>
<proteinExistence type="inferred from homology"/>
<dbReference type="Gene3D" id="3.40.1000.30">
    <property type="match status" value="1"/>
</dbReference>
<evidence type="ECO:0000313" key="6">
    <source>
        <dbReference type="EMBL" id="KAH8369664.1"/>
    </source>
</evidence>
<protein>
    <recommendedName>
        <fullName evidence="2">Proteasome inhibitor PI31 subunit</fullName>
    </recommendedName>
</protein>
<dbReference type="Proteomes" id="UP001200034">
    <property type="component" value="Unassembled WGS sequence"/>
</dbReference>
<reference evidence="6" key="1">
    <citation type="journal article" date="2021" name="Mol. Ecol. Resour.">
        <title>Phylogenomic analyses of the genus Drosophila reveals genomic signals of climate adaptation.</title>
        <authorList>
            <person name="Li F."/>
            <person name="Rane R.V."/>
            <person name="Luria V."/>
            <person name="Xiong Z."/>
            <person name="Chen J."/>
            <person name="Li Z."/>
            <person name="Catullo R.A."/>
            <person name="Griffin P.C."/>
            <person name="Schiffer M."/>
            <person name="Pearce S."/>
            <person name="Lee S.F."/>
            <person name="McElroy K."/>
            <person name="Stocker A."/>
            <person name="Shirriffs J."/>
            <person name="Cockerell F."/>
            <person name="Coppin C."/>
            <person name="Sgro C.M."/>
            <person name="Karger A."/>
            <person name="Cain J.W."/>
            <person name="Weber J.A."/>
            <person name="Santpere G."/>
            <person name="Kirschner M.W."/>
            <person name="Hoffmann A.A."/>
            <person name="Oakeshott J.G."/>
            <person name="Zhang G."/>
        </authorList>
    </citation>
    <scope>NUCLEOTIDE SEQUENCE</scope>
    <source>
        <strain evidence="6">BGI-SZ-2011g</strain>
    </source>
</reference>
<dbReference type="InterPro" id="IPR045128">
    <property type="entry name" value="PI31-like"/>
</dbReference>
<dbReference type="PANTHER" id="PTHR13266">
    <property type="entry name" value="PROTEASOME INHIBITOR"/>
    <property type="match status" value="1"/>
</dbReference>
<organism evidence="6 7">
    <name type="scientific">Drosophila rubida</name>
    <dbReference type="NCBI Taxonomy" id="30044"/>
    <lineage>
        <taxon>Eukaryota</taxon>
        <taxon>Metazoa</taxon>
        <taxon>Ecdysozoa</taxon>
        <taxon>Arthropoda</taxon>
        <taxon>Hexapoda</taxon>
        <taxon>Insecta</taxon>
        <taxon>Pterygota</taxon>
        <taxon>Neoptera</taxon>
        <taxon>Endopterygota</taxon>
        <taxon>Diptera</taxon>
        <taxon>Brachycera</taxon>
        <taxon>Muscomorpha</taxon>
        <taxon>Ephydroidea</taxon>
        <taxon>Drosophilidae</taxon>
        <taxon>Drosophila</taxon>
    </lineage>
</organism>
<name>A0AAD4PJ46_9MUSC</name>